<gene>
    <name evidence="1" type="ORF">B296_00045216</name>
</gene>
<sequence>VRRSDAGAALDLVYIASEQRKTAESSVKNKGKQQRVRSFAALVWVSTSGDRGRWTFVHDRSVKEEQQIWFRIARLDAQAAAEAGLSWSWLPSRRIRRCDCRRGELGVAIVDLEVIGAFTVIVDPL</sequence>
<organism evidence="1 2">
    <name type="scientific">Ensete ventricosum</name>
    <name type="common">Abyssinian banana</name>
    <name type="synonym">Musa ensete</name>
    <dbReference type="NCBI Taxonomy" id="4639"/>
    <lineage>
        <taxon>Eukaryota</taxon>
        <taxon>Viridiplantae</taxon>
        <taxon>Streptophyta</taxon>
        <taxon>Embryophyta</taxon>
        <taxon>Tracheophyta</taxon>
        <taxon>Spermatophyta</taxon>
        <taxon>Magnoliopsida</taxon>
        <taxon>Liliopsida</taxon>
        <taxon>Zingiberales</taxon>
        <taxon>Musaceae</taxon>
        <taxon>Ensete</taxon>
    </lineage>
</organism>
<comment type="caution">
    <text evidence="1">The sequence shown here is derived from an EMBL/GenBank/DDBJ whole genome shotgun (WGS) entry which is preliminary data.</text>
</comment>
<dbReference type="AlphaFoldDB" id="A0A426Z1S4"/>
<evidence type="ECO:0000313" key="2">
    <source>
        <dbReference type="Proteomes" id="UP000287651"/>
    </source>
</evidence>
<dbReference type="Proteomes" id="UP000287651">
    <property type="component" value="Unassembled WGS sequence"/>
</dbReference>
<reference evidence="1 2" key="1">
    <citation type="journal article" date="2014" name="Agronomy (Basel)">
        <title>A Draft Genome Sequence for Ensete ventricosum, the Drought-Tolerant Tree Against Hunger.</title>
        <authorList>
            <person name="Harrison J."/>
            <person name="Moore K.A."/>
            <person name="Paszkiewicz K."/>
            <person name="Jones T."/>
            <person name="Grant M."/>
            <person name="Ambacheew D."/>
            <person name="Muzemil S."/>
            <person name="Studholme D.J."/>
        </authorList>
    </citation>
    <scope>NUCLEOTIDE SEQUENCE [LARGE SCALE GENOMIC DNA]</scope>
</reference>
<dbReference type="EMBL" id="AMZH03008937">
    <property type="protein sequence ID" value="RRT57930.1"/>
    <property type="molecule type" value="Genomic_DNA"/>
</dbReference>
<protein>
    <submittedName>
        <fullName evidence="1">Uncharacterized protein</fullName>
    </submittedName>
</protein>
<name>A0A426Z1S4_ENSVE</name>
<evidence type="ECO:0000313" key="1">
    <source>
        <dbReference type="EMBL" id="RRT57930.1"/>
    </source>
</evidence>
<feature type="non-terminal residue" evidence="1">
    <location>
        <position position="1"/>
    </location>
</feature>
<accession>A0A426Z1S4</accession>
<proteinExistence type="predicted"/>